<dbReference type="Proteomes" id="UP000250561">
    <property type="component" value="Unassembled WGS sequence"/>
</dbReference>
<sequence>MATTRNKVMWQEGMLMRPHHFQQQQRYNDYLDNQRFRAMNDLSWGFTELTLNNELLAQGKIMIDSASGTLPDGTVFSIPDQDATARSAAPAKFFRTKEAAISTSALPVASDVRNEISDGRRIGRYRLNYADVRDLHSEEGDARTLTLGQLTPRIMSGAEDMSAYITLPLCRISNRHADGSLTLDDDFIPSCQNIQVSKKLRVYLKEVQGAIGGRASDLANRIGSPAQSGIADVAEFMMLQLLNRNQTRFTHRARRSQLHPEDFYLDLAGLLGELMTFTEPSRLPCPLDVYDHHDLTKTFKTLLPEVKRALHTVLSPRAVNLPLHLRDGIWQADIHDTELLQSATFVLAVAANVPVDQIQRQFIQQSKISSPEKIRNMVSVQIPGIPLRALMVAPRQLPYHSGFSYFELDKSGQAWTEMAAAGAVALHVSGSFPDLNMQLWAIRG</sequence>
<dbReference type="AlphaFoldDB" id="A0A2X1JZV7"/>
<dbReference type="Pfam" id="PF05936">
    <property type="entry name" value="T6SS_VasE"/>
    <property type="match status" value="1"/>
</dbReference>
<organism evidence="1 2">
    <name type="scientific">Escherichia coli</name>
    <dbReference type="NCBI Taxonomy" id="562"/>
    <lineage>
        <taxon>Bacteria</taxon>
        <taxon>Pseudomonadati</taxon>
        <taxon>Pseudomonadota</taxon>
        <taxon>Gammaproteobacteria</taxon>
        <taxon>Enterobacterales</taxon>
        <taxon>Enterobacteriaceae</taxon>
        <taxon>Escherichia</taxon>
    </lineage>
</organism>
<protein>
    <submittedName>
        <fullName evidence="1">Type VI secretion protein</fullName>
    </submittedName>
</protein>
<dbReference type="PANTHER" id="PTHR35566">
    <property type="entry name" value="BLR3599 PROTEIN"/>
    <property type="match status" value="1"/>
</dbReference>
<gene>
    <name evidence="1" type="ORF">NCTC11126_03711</name>
</gene>
<evidence type="ECO:0000313" key="1">
    <source>
        <dbReference type="EMBL" id="SPW48224.1"/>
    </source>
</evidence>
<dbReference type="PANTHER" id="PTHR35566:SF1">
    <property type="entry name" value="TYPE VI SECRETION SYSTEM BASEPLATE COMPONENT TSSK1"/>
    <property type="match status" value="1"/>
</dbReference>
<dbReference type="InterPro" id="IPR010263">
    <property type="entry name" value="T6SS_TssK"/>
</dbReference>
<evidence type="ECO:0000313" key="2">
    <source>
        <dbReference type="Proteomes" id="UP000250561"/>
    </source>
</evidence>
<reference evidence="1 2" key="1">
    <citation type="submission" date="2018-06" db="EMBL/GenBank/DDBJ databases">
        <authorList>
            <consortium name="Pathogen Informatics"/>
            <person name="Doyle S."/>
        </authorList>
    </citation>
    <scope>NUCLEOTIDE SEQUENCE [LARGE SCALE GENOMIC DNA]</scope>
    <source>
        <strain evidence="1 2">NCTC11126</strain>
    </source>
</reference>
<name>A0A2X1JZV7_ECOLX</name>
<dbReference type="EMBL" id="UARS01000007">
    <property type="protein sequence ID" value="SPW48224.1"/>
    <property type="molecule type" value="Genomic_DNA"/>
</dbReference>
<proteinExistence type="predicted"/>
<dbReference type="NCBIfam" id="TIGR03353">
    <property type="entry name" value="VI_chp_4"/>
    <property type="match status" value="1"/>
</dbReference>
<accession>A0A2X1JZV7</accession>